<keyword evidence="2" id="KW-1185">Reference proteome</keyword>
<sequence>MNIVGLILVAYTKLKNKANNDLTFQQVKHLPPHLLKDIGLYRDGGTVRPLSGVSEQHEQKLTAATATEVKRGAIEAKGSSTEVLLQCQSRLKSAGD</sequence>
<comment type="caution">
    <text evidence="1">The sequence shown here is derived from an EMBL/GenBank/DDBJ whole genome shotgun (WGS) entry which is preliminary data.</text>
</comment>
<name>A0ABX5LYP1_9GAMM</name>
<proteinExistence type="predicted"/>
<dbReference type="RefSeq" id="WP_110187973.1">
    <property type="nucleotide sequence ID" value="NZ_CP177354.1"/>
</dbReference>
<reference evidence="1 2" key="1">
    <citation type="submission" date="2015-03" db="EMBL/GenBank/DDBJ databases">
        <authorList>
            <person name="Krishnan R."/>
            <person name="Midha S."/>
            <person name="Patil P.B."/>
            <person name="Rameshkumar N."/>
        </authorList>
    </citation>
    <scope>NUCLEOTIDE SEQUENCE [LARGE SCALE GENOMIC DNA]</scope>
    <source>
        <strain evidence="1 2">L1E11</strain>
    </source>
</reference>
<dbReference type="EMBL" id="LAPT01000071">
    <property type="protein sequence ID" value="PXF30573.1"/>
    <property type="molecule type" value="Genomic_DNA"/>
</dbReference>
<gene>
    <name evidence="1" type="ORF">WH50_14505</name>
</gene>
<evidence type="ECO:0000313" key="2">
    <source>
        <dbReference type="Proteomes" id="UP000248090"/>
    </source>
</evidence>
<dbReference type="Proteomes" id="UP000248090">
    <property type="component" value="Unassembled WGS sequence"/>
</dbReference>
<organism evidence="1 2">
    <name type="scientific">Pokkaliibacter plantistimulans</name>
    <dbReference type="NCBI Taxonomy" id="1635171"/>
    <lineage>
        <taxon>Bacteria</taxon>
        <taxon>Pseudomonadati</taxon>
        <taxon>Pseudomonadota</taxon>
        <taxon>Gammaproteobacteria</taxon>
        <taxon>Oceanospirillales</taxon>
        <taxon>Balneatrichaceae</taxon>
        <taxon>Pokkaliibacter</taxon>
    </lineage>
</organism>
<accession>A0ABX5LYP1</accession>
<evidence type="ECO:0008006" key="3">
    <source>
        <dbReference type="Google" id="ProtNLM"/>
    </source>
</evidence>
<protein>
    <recommendedName>
        <fullName evidence="3">DUF1127 domain-containing protein</fullName>
    </recommendedName>
</protein>
<evidence type="ECO:0000313" key="1">
    <source>
        <dbReference type="EMBL" id="PXF30573.1"/>
    </source>
</evidence>